<organism evidence="1 2">
    <name type="scientific">Alteromonas marina</name>
    <dbReference type="NCBI Taxonomy" id="203795"/>
    <lineage>
        <taxon>Bacteria</taxon>
        <taxon>Pseudomonadati</taxon>
        <taxon>Pseudomonadota</taxon>
        <taxon>Gammaproteobacteria</taxon>
        <taxon>Alteromonadales</taxon>
        <taxon>Alteromonadaceae</taxon>
        <taxon>Alteromonas/Salinimonas group</taxon>
        <taxon>Alteromonas</taxon>
    </lineage>
</organism>
<sequence>MTLLELVVWMVIGFTGYQFWRIRAISEQTNTYLKQYCDKYGLQLLSVARAKTRFSFKYGKPDWHSVFNFEFSSNGEDRYTGEVELIGVRVMRTEVPPHRV</sequence>
<dbReference type="InterPro" id="IPR021732">
    <property type="entry name" value="DUF3301"/>
</dbReference>
<accession>A0A0B3YVI5</accession>
<name>A0A0B3YVI5_9ALTE</name>
<dbReference type="Proteomes" id="UP000031197">
    <property type="component" value="Unassembled WGS sequence"/>
</dbReference>
<dbReference type="Pfam" id="PF11743">
    <property type="entry name" value="DUF3301"/>
    <property type="match status" value="1"/>
</dbReference>
<evidence type="ECO:0000313" key="1">
    <source>
        <dbReference type="EMBL" id="KHT44554.1"/>
    </source>
</evidence>
<gene>
    <name evidence="1" type="ORF">RJ41_16955</name>
</gene>
<proteinExistence type="predicted"/>
<protein>
    <recommendedName>
        <fullName evidence="3">DUF3301 domain-containing protein</fullName>
    </recommendedName>
</protein>
<evidence type="ECO:0008006" key="3">
    <source>
        <dbReference type="Google" id="ProtNLM"/>
    </source>
</evidence>
<keyword evidence="2" id="KW-1185">Reference proteome</keyword>
<dbReference type="RefSeq" id="WP_039223264.1">
    <property type="nucleotide sequence ID" value="NZ_JWLW01000066.1"/>
</dbReference>
<evidence type="ECO:0000313" key="2">
    <source>
        <dbReference type="Proteomes" id="UP000031197"/>
    </source>
</evidence>
<dbReference type="EMBL" id="JWLW01000066">
    <property type="protein sequence ID" value="KHT44554.1"/>
    <property type="molecule type" value="Genomic_DNA"/>
</dbReference>
<dbReference type="AlphaFoldDB" id="A0A0B3YVI5"/>
<reference evidence="1 2" key="1">
    <citation type="submission" date="2014-12" db="EMBL/GenBank/DDBJ databases">
        <title>Genome sequencing of Alteromonas marina AD001.</title>
        <authorList>
            <person name="Adrian T.G.S."/>
            <person name="Chan K.G."/>
        </authorList>
    </citation>
    <scope>NUCLEOTIDE SEQUENCE [LARGE SCALE GENOMIC DNA]</scope>
    <source>
        <strain evidence="1 2">AD001</strain>
    </source>
</reference>
<comment type="caution">
    <text evidence="1">The sequence shown here is derived from an EMBL/GenBank/DDBJ whole genome shotgun (WGS) entry which is preliminary data.</text>
</comment>
<dbReference type="OrthoDB" id="5959530at2"/>